<name>A0ABU2Y8Y9_9FLAO</name>
<dbReference type="Pfam" id="PF19868">
    <property type="entry name" value="DUF6341"/>
    <property type="match status" value="1"/>
</dbReference>
<feature type="transmembrane region" description="Helical" evidence="1">
    <location>
        <begin position="36"/>
        <end position="53"/>
    </location>
</feature>
<proteinExistence type="predicted"/>
<keyword evidence="2" id="KW-0328">Glycosyltransferase</keyword>
<keyword evidence="1" id="KW-1133">Transmembrane helix</keyword>
<protein>
    <submittedName>
        <fullName evidence="2">Uracil phosphoribosyltransferase</fullName>
    </submittedName>
</protein>
<comment type="caution">
    <text evidence="2">The sequence shown here is derived from an EMBL/GenBank/DDBJ whole genome shotgun (WGS) entry which is preliminary data.</text>
</comment>
<dbReference type="Proteomes" id="UP001252186">
    <property type="component" value="Unassembled WGS sequence"/>
</dbReference>
<evidence type="ECO:0000313" key="3">
    <source>
        <dbReference type="Proteomes" id="UP001252186"/>
    </source>
</evidence>
<sequence>MIANNIFRAIGDFFTNVAFKPLDGIRFMDNWWLQNSFSWILMLITCYAFVYWMRQLKKFKDEGTE</sequence>
<dbReference type="EMBL" id="JAVRHV010000005">
    <property type="protein sequence ID" value="MDT0553735.1"/>
    <property type="molecule type" value="Genomic_DNA"/>
</dbReference>
<accession>A0ABU2Y8Y9</accession>
<organism evidence="2 3">
    <name type="scientific">Urechidicola vernalis</name>
    <dbReference type="NCBI Taxonomy" id="3075600"/>
    <lineage>
        <taxon>Bacteria</taxon>
        <taxon>Pseudomonadati</taxon>
        <taxon>Bacteroidota</taxon>
        <taxon>Flavobacteriia</taxon>
        <taxon>Flavobacteriales</taxon>
        <taxon>Flavobacteriaceae</taxon>
        <taxon>Urechidicola</taxon>
    </lineage>
</organism>
<dbReference type="RefSeq" id="WP_311593821.1">
    <property type="nucleotide sequence ID" value="NZ_JAVRHV010000005.1"/>
</dbReference>
<keyword evidence="1" id="KW-0472">Membrane</keyword>
<keyword evidence="1" id="KW-0812">Transmembrane</keyword>
<keyword evidence="2" id="KW-0808">Transferase</keyword>
<gene>
    <name evidence="2" type="ORF">RM519_10795</name>
</gene>
<keyword evidence="3" id="KW-1185">Reference proteome</keyword>
<evidence type="ECO:0000313" key="2">
    <source>
        <dbReference type="EMBL" id="MDT0553735.1"/>
    </source>
</evidence>
<dbReference type="InterPro" id="IPR045922">
    <property type="entry name" value="DUF6341"/>
</dbReference>
<evidence type="ECO:0000256" key="1">
    <source>
        <dbReference type="SAM" id="Phobius"/>
    </source>
</evidence>
<reference evidence="2 3" key="1">
    <citation type="submission" date="2023-09" db="EMBL/GenBank/DDBJ databases">
        <authorList>
            <person name="Rey-Velasco X."/>
        </authorList>
    </citation>
    <scope>NUCLEOTIDE SEQUENCE [LARGE SCALE GENOMIC DNA]</scope>
    <source>
        <strain evidence="2 3">P050</strain>
    </source>
</reference>
<dbReference type="GO" id="GO:0016757">
    <property type="term" value="F:glycosyltransferase activity"/>
    <property type="evidence" value="ECO:0007669"/>
    <property type="project" value="UniProtKB-KW"/>
</dbReference>